<comment type="caution">
    <text evidence="1">The sequence shown here is derived from an EMBL/GenBank/DDBJ whole genome shotgun (WGS) entry which is preliminary data.</text>
</comment>
<evidence type="ECO:0000313" key="2">
    <source>
        <dbReference type="Proteomes" id="UP000189295"/>
    </source>
</evidence>
<gene>
    <name evidence="1" type="ORF">BLL36_17735</name>
</gene>
<reference evidence="1 2" key="1">
    <citation type="submission" date="2016-10" db="EMBL/GenBank/DDBJ databases">
        <title>Pseudomonas lactis sp. nov. and Pseudomonas paralactis sp. nov., isolated from bovine raw milk.</title>
        <authorList>
            <person name="Von Neubeck M."/>
            <person name="Huptas C."/>
            <person name="Glueck C."/>
            <person name="Krewinkel M."/>
            <person name="Stoeckel M."/>
            <person name="Stressler T."/>
            <person name="Fischer L."/>
            <person name="Hinrichs J."/>
            <person name="Scherer S."/>
            <person name="Wenning M."/>
        </authorList>
    </citation>
    <scope>NUCLEOTIDE SEQUENCE [LARGE SCALE GENOMIC DNA]</scope>
    <source>
        <strain evidence="1 2">DSM 17516</strain>
    </source>
</reference>
<proteinExistence type="predicted"/>
<dbReference type="EMBL" id="MNPW01000008">
    <property type="protein sequence ID" value="ONH52721.1"/>
    <property type="molecule type" value="Genomic_DNA"/>
</dbReference>
<organism evidence="1 2">
    <name type="scientific">Pseudomonas cedrina subsp. cedrina</name>
    <dbReference type="NCBI Taxonomy" id="76762"/>
    <lineage>
        <taxon>Bacteria</taxon>
        <taxon>Pseudomonadati</taxon>
        <taxon>Pseudomonadota</taxon>
        <taxon>Gammaproteobacteria</taxon>
        <taxon>Pseudomonadales</taxon>
        <taxon>Pseudomonadaceae</taxon>
        <taxon>Pseudomonas</taxon>
    </lineage>
</organism>
<accession>A0A1V2K772</accession>
<sequence>MILQANRLQLFPPDPACPRQIVSLHYCLAYVLQDRLRWPAAFRVYIPQLHFPIQETETKTRIPFRPPDMHMGWAMLVPEKH</sequence>
<dbReference type="Proteomes" id="UP000189295">
    <property type="component" value="Unassembled WGS sequence"/>
</dbReference>
<name>A0A1V2K772_PSECE</name>
<protein>
    <submittedName>
        <fullName evidence="1">Uncharacterized protein</fullName>
    </submittedName>
</protein>
<evidence type="ECO:0000313" key="1">
    <source>
        <dbReference type="EMBL" id="ONH52721.1"/>
    </source>
</evidence>
<dbReference type="AlphaFoldDB" id="A0A1V2K772"/>